<dbReference type="SUPFAM" id="SSF75553">
    <property type="entry name" value="Smc hinge domain"/>
    <property type="match status" value="1"/>
</dbReference>
<dbReference type="InterPro" id="IPR024704">
    <property type="entry name" value="SMC"/>
</dbReference>
<keyword evidence="3 6" id="KW-0067">ATP-binding</keyword>
<feature type="compositionally biased region" description="Basic and acidic residues" evidence="7">
    <location>
        <begin position="885"/>
        <end position="895"/>
    </location>
</feature>
<dbReference type="GO" id="GO:0006260">
    <property type="term" value="P:DNA replication"/>
    <property type="evidence" value="ECO:0007669"/>
    <property type="project" value="UniProtKB-UniRule"/>
</dbReference>
<dbReference type="GO" id="GO:0005737">
    <property type="term" value="C:cytoplasm"/>
    <property type="evidence" value="ECO:0007669"/>
    <property type="project" value="UniProtKB-SubCell"/>
</dbReference>
<dbReference type="CDD" id="cd03278">
    <property type="entry name" value="ABC_SMC_barmotin"/>
    <property type="match status" value="2"/>
</dbReference>
<dbReference type="Pfam" id="PF02463">
    <property type="entry name" value="SMC_N"/>
    <property type="match status" value="1"/>
</dbReference>
<evidence type="ECO:0000256" key="6">
    <source>
        <dbReference type="HAMAP-Rule" id="MF_01894"/>
    </source>
</evidence>
<dbReference type="RefSeq" id="WP_044498149.1">
    <property type="nucleotide sequence ID" value="NZ_LK391969.1"/>
</dbReference>
<comment type="similarity">
    <text evidence="6">Belongs to the SMC family.</text>
</comment>
<feature type="coiled-coil region" evidence="6">
    <location>
        <begin position="170"/>
        <end position="292"/>
    </location>
</feature>
<dbReference type="HAMAP" id="MF_01894">
    <property type="entry name" value="Smc_prok"/>
    <property type="match status" value="1"/>
</dbReference>
<comment type="subcellular location">
    <subcellularLocation>
        <location evidence="6">Cytoplasm</location>
    </subcellularLocation>
</comment>
<keyword evidence="2 6" id="KW-0547">Nucleotide-binding</keyword>
<dbReference type="EMBL" id="LK391969">
    <property type="protein sequence ID" value="CEF25565.1"/>
    <property type="molecule type" value="Genomic_DNA"/>
</dbReference>
<dbReference type="GO" id="GO:0005694">
    <property type="term" value="C:chromosome"/>
    <property type="evidence" value="ECO:0007669"/>
    <property type="project" value="InterPro"/>
</dbReference>
<dbReference type="GO" id="GO:0003677">
    <property type="term" value="F:DNA binding"/>
    <property type="evidence" value="ECO:0007669"/>
    <property type="project" value="UniProtKB-UniRule"/>
</dbReference>
<dbReference type="InterPro" id="IPR003395">
    <property type="entry name" value="RecF/RecN/SMC_N"/>
</dbReference>
<dbReference type="GO" id="GO:0007059">
    <property type="term" value="P:chromosome segregation"/>
    <property type="evidence" value="ECO:0007669"/>
    <property type="project" value="UniProtKB-UniRule"/>
</dbReference>
<feature type="binding site" evidence="6">
    <location>
        <begin position="32"/>
        <end position="39"/>
    </location>
    <ligand>
        <name>ATP</name>
        <dbReference type="ChEBI" id="CHEBI:30616"/>
    </ligand>
</feature>
<dbReference type="Gene3D" id="3.40.50.300">
    <property type="entry name" value="P-loop containing nucleotide triphosphate hydrolases"/>
    <property type="match status" value="2"/>
</dbReference>
<dbReference type="SUPFAM" id="SSF52540">
    <property type="entry name" value="P-loop containing nucleoside triphosphate hydrolases"/>
    <property type="match status" value="1"/>
</dbReference>
<dbReference type="GO" id="GO:0030261">
    <property type="term" value="P:chromosome condensation"/>
    <property type="evidence" value="ECO:0007669"/>
    <property type="project" value="InterPro"/>
</dbReference>
<reference evidence="10" key="1">
    <citation type="submission" date="2014-07" db="EMBL/GenBank/DDBJ databases">
        <authorList>
            <person name="Urmite Genomes Urmite Genomes"/>
        </authorList>
    </citation>
    <scope>NUCLEOTIDE SEQUENCE</scope>
    <source>
        <strain evidence="10">12M76_air</strain>
    </source>
</reference>
<dbReference type="GO" id="GO:0005524">
    <property type="term" value="F:ATP binding"/>
    <property type="evidence" value="ECO:0007669"/>
    <property type="project" value="UniProtKB-UniRule"/>
</dbReference>
<gene>
    <name evidence="6" type="primary">smc</name>
    <name evidence="10" type="ORF">BN1049_00472</name>
</gene>
<dbReference type="InterPro" id="IPR011890">
    <property type="entry name" value="SMC_prok"/>
</dbReference>
<dbReference type="PANTHER" id="PTHR43977">
    <property type="entry name" value="STRUCTURAL MAINTENANCE OF CHROMOSOMES PROTEIN 3"/>
    <property type="match status" value="1"/>
</dbReference>
<evidence type="ECO:0000256" key="4">
    <source>
        <dbReference type="ARBA" id="ARBA00023054"/>
    </source>
</evidence>
<dbReference type="AlphaFoldDB" id="A0A078M5M6"/>
<evidence type="ECO:0000256" key="3">
    <source>
        <dbReference type="ARBA" id="ARBA00022840"/>
    </source>
</evidence>
<evidence type="ECO:0000313" key="10">
    <source>
        <dbReference type="EMBL" id="CEA01605.1"/>
    </source>
</evidence>
<evidence type="ECO:0000256" key="1">
    <source>
        <dbReference type="ARBA" id="ARBA00022490"/>
    </source>
</evidence>
<keyword evidence="4 6" id="KW-0175">Coiled coil</keyword>
<dbReference type="EMBL" id="LM997413">
    <property type="protein sequence ID" value="CEA01605.1"/>
    <property type="molecule type" value="Genomic_DNA"/>
</dbReference>
<evidence type="ECO:0000256" key="5">
    <source>
        <dbReference type="ARBA" id="ARBA00023125"/>
    </source>
</evidence>
<dbReference type="GO" id="GO:0016887">
    <property type="term" value="F:ATP hydrolysis activity"/>
    <property type="evidence" value="ECO:0007669"/>
    <property type="project" value="InterPro"/>
</dbReference>
<dbReference type="OrthoDB" id="9808768at2"/>
<comment type="subunit">
    <text evidence="6">Homodimer.</text>
</comment>
<organism evidence="10">
    <name type="scientific">Pseudomonas saudimassiliensis</name>
    <dbReference type="NCBI Taxonomy" id="1461581"/>
    <lineage>
        <taxon>Bacteria</taxon>
        <taxon>Pseudomonadati</taxon>
        <taxon>Pseudomonadota</taxon>
        <taxon>Gammaproteobacteria</taxon>
        <taxon>Pseudomonadales</taxon>
        <taxon>Pseudomonadaceae</taxon>
        <taxon>Pseudomonas</taxon>
    </lineage>
</organism>
<dbReference type="PATRIC" id="fig|1461581.3.peg.464"/>
<feature type="domain" description="SMC hinge" evidence="9">
    <location>
        <begin position="525"/>
        <end position="620"/>
    </location>
</feature>
<evidence type="ECO:0000259" key="8">
    <source>
        <dbReference type="Pfam" id="PF02463"/>
    </source>
</evidence>
<keyword evidence="5 6" id="KW-0238">DNA-binding</keyword>
<proteinExistence type="inferred from homology"/>
<dbReference type="PIRSF" id="PIRSF005719">
    <property type="entry name" value="SMC"/>
    <property type="match status" value="1"/>
</dbReference>
<dbReference type="Pfam" id="PF06470">
    <property type="entry name" value="SMC_hinge"/>
    <property type="match status" value="1"/>
</dbReference>
<comment type="domain">
    <text evidence="6">Contains large globular domains required for ATP hydrolysis at each terminus and a third globular domain forming a flexible hinge near the middle of the molecule. These domains are separated by coiled-coil structures.</text>
</comment>
<sequence>MRLKCIKLAGFKSFVDPTTVFFPTNMGAVVGPNGCGKSNIIDAVRWVMGESSAKNLRGESMTDVIFNGSNSRKPVGQASIELIFDNSDGTLQGEYAGYNEISIRRKVTREAQNQYFLNGTKCRRRDITDIFLGTGLGPRSYSIIEQGMISKLIEAKPDELRLFIEEAAGISKYKERRRETENRIRRTHENLERLTDLRDELERQLAHLHRQAQAAEKYKTFKAEERQLKAQLQALRWQTLDARTSEREHQVRSLEVALEAVIAEQRNADSEIEKQRDRHAELNEGFNQAQARYYSIGADISRIEQVLQFNRDRQRQVRDDLALTEQAWQEAQSHLTQDQALLGDLRAELDAIEPELELAAAADEDNAARLVEAEAAMQGWQAGWDEFNQQASTPRQQAEVEQSRIRHLEQSIERFGERIQRLEEERAGLSAGSLDAELEEIDEQLAELEMRGEGDQLSLDDLTDTLAQERDLLAALTQEQDIRRGEVQRQGGRLASLEALQQAALDQGSGVQQWLGEHGLDSATLLAEQLRVEPGWERAVETVLGADLHAVSLPALDAFHDAIDSFGQGDLRLVDRSAGSSASAGVTAGALLGKVESPLNLAPWLAGIRTAGTLKEALDLRSSLASHESVVTPAGHWLGPNWLRYQQGDDQGAGVLARQQEIEALQVELEQQQSALAESEQRLAASREQIRQLELRRDGLQQGLAQLGREQGELKAQRSARQVRLEQVIARRERIQADLLDIQAQRAEELEELGEARMVLQEALDRMAADTGQREQLLQQRDRVREQLEQARQQARTQRDRAHQLALRSQSLRAQLESTSQGLERQQIQAERLAERREQLQMSLEEAQGPEEDQRMELESLLERRLQAEQDLGAARQALEQVDQQMREQERRRSQAEQQAQLLRSQLDEQRLLARDMQTRRQGLQEQLLEAGYDLQGVLATLPEAASEADWEQQLARLDGQIQRLGAINLAAIEEYEQQSERKNYLDAQNADLVEALDTLEQVIRKIDRETRSRFKETFDKVNGGLQNLFPKVFGGGSAWLELTGDDLLDTGVTIMARPPGKKNSTIHLLSGGEKALTAIALVFSIFQLNPAPFCMLDEVDAPLDDANVGRYARMVKEMSSRVQFIYITHNKIAMEMADQLLGVTMHEPGCSRLVTVNVEEAAALAEA</sequence>
<dbReference type="InterPro" id="IPR027417">
    <property type="entry name" value="P-loop_NTPase"/>
</dbReference>
<name>A0A078M5M6_9PSED</name>
<keyword evidence="1 6" id="KW-0963">Cytoplasm</keyword>
<dbReference type="GO" id="GO:0007062">
    <property type="term" value="P:sister chromatid cohesion"/>
    <property type="evidence" value="ECO:0007669"/>
    <property type="project" value="InterPro"/>
</dbReference>
<dbReference type="NCBIfam" id="TIGR02168">
    <property type="entry name" value="SMC_prok_B"/>
    <property type="match status" value="1"/>
</dbReference>
<evidence type="ECO:0000259" key="9">
    <source>
        <dbReference type="Pfam" id="PF06470"/>
    </source>
</evidence>
<feature type="coiled-coil region" evidence="6">
    <location>
        <begin position="405"/>
        <end position="479"/>
    </location>
</feature>
<dbReference type="InterPro" id="IPR010935">
    <property type="entry name" value="SMC_hinge"/>
</dbReference>
<feature type="domain" description="RecF/RecN/SMC N-terminal" evidence="8">
    <location>
        <begin position="3"/>
        <end position="1152"/>
    </location>
</feature>
<protein>
    <recommendedName>
        <fullName evidence="6">Chromosome partition protein Smc</fullName>
    </recommendedName>
</protein>
<feature type="region of interest" description="Disordered" evidence="7">
    <location>
        <begin position="882"/>
        <end position="901"/>
    </location>
</feature>
<dbReference type="InterPro" id="IPR036277">
    <property type="entry name" value="SMC_hinge_sf"/>
</dbReference>
<evidence type="ECO:0000256" key="2">
    <source>
        <dbReference type="ARBA" id="ARBA00022741"/>
    </source>
</evidence>
<accession>A0A078M5M6</accession>
<comment type="function">
    <text evidence="6">Required for chromosome condensation and partitioning.</text>
</comment>
<evidence type="ECO:0000256" key="7">
    <source>
        <dbReference type="SAM" id="MobiDB-lite"/>
    </source>
</evidence>